<feature type="compositionally biased region" description="Low complexity" evidence="1">
    <location>
        <begin position="388"/>
        <end position="402"/>
    </location>
</feature>
<accession>A0A9P0TH77</accession>
<evidence type="ECO:0000313" key="3">
    <source>
        <dbReference type="Proteomes" id="UP001152562"/>
    </source>
</evidence>
<dbReference type="Proteomes" id="UP001152562">
    <property type="component" value="Unassembled WGS sequence"/>
</dbReference>
<sequence>MTLNKQRILSELGSVVNQLQSADCGCMGKLFGTTPQMNSMNNSLPQQGGHGCGCHAAPCHGCHQYSPYCGEPYSMNSAPQRPYTCMGQCNAPKLYADTYSYLNNNLMQPIVKEVYNDLNSLSPTNTIMNNELGSKMGIMQQGLVHGYDPALNKTNGNTMNAFNPHTSQMQSMGGNTQMIPNTPSSAITPNHQYFGGMGPQIVNMINGESVNKPVQPQKGLTGPMIIDAPQSPHGIVGVTPLTAPVNANRYAQHKDQLRNNINSQQMYAANTSNSIKQTPLDQPSYGQHTQGMTKFNQIFPGVMQGLGGDLGFDPMAIAIQMNPANQQQVAMNTMQKMMNNNQNISKILEPSVTSEADPNTIQNTGQIIPTHQNAVIPSPTTNLQKPISNNNQSDTNQQQGDTPVQNQQYIYKTHQQAQEMVDLSTVGQNLSTIPEDPSMRTNIMPPQIPQNNQQSVVLPIIKEPIFPVDTTKQKIYHNLNVKKNNEPAYFNTLGQPVEKLPANMYRPVLPSLPQTLSPQPMNVNSKYARVKPTVSKTALMGEKPTEKTPSRSQLQQIYKQFKGSQSYTKQNVTESPVDAPTHSERHLNMKQDTRMHNIIPVERVGGDSAISGQLNHIEPVRYDHIGDVPVQNKPNPIKPEKDFAGNNLKGRNGLQDMVYTSYPTSAAWTFHGDGKTDAHYPSHRGRRFHRY</sequence>
<dbReference type="EMBL" id="CALOZG010000010">
    <property type="protein sequence ID" value="CAH4029881.1"/>
    <property type="molecule type" value="Genomic_DNA"/>
</dbReference>
<name>A0A9P0TH77_PIEBR</name>
<reference evidence="2" key="1">
    <citation type="submission" date="2022-05" db="EMBL/GenBank/DDBJ databases">
        <authorList>
            <person name="Okamura Y."/>
        </authorList>
    </citation>
    <scope>NUCLEOTIDE SEQUENCE</scope>
</reference>
<evidence type="ECO:0000313" key="2">
    <source>
        <dbReference type="EMBL" id="CAH4029881.1"/>
    </source>
</evidence>
<feature type="region of interest" description="Disordered" evidence="1">
    <location>
        <begin position="374"/>
        <end position="403"/>
    </location>
</feature>
<comment type="caution">
    <text evidence="2">The sequence shown here is derived from an EMBL/GenBank/DDBJ whole genome shotgun (WGS) entry which is preliminary data.</text>
</comment>
<feature type="compositionally biased region" description="Polar residues" evidence="1">
    <location>
        <begin position="374"/>
        <end position="387"/>
    </location>
</feature>
<dbReference type="AlphaFoldDB" id="A0A9P0TH77"/>
<organism evidence="2 3">
    <name type="scientific">Pieris brassicae</name>
    <name type="common">White butterfly</name>
    <name type="synonym">Large white butterfly</name>
    <dbReference type="NCBI Taxonomy" id="7116"/>
    <lineage>
        <taxon>Eukaryota</taxon>
        <taxon>Metazoa</taxon>
        <taxon>Ecdysozoa</taxon>
        <taxon>Arthropoda</taxon>
        <taxon>Hexapoda</taxon>
        <taxon>Insecta</taxon>
        <taxon>Pterygota</taxon>
        <taxon>Neoptera</taxon>
        <taxon>Endopterygota</taxon>
        <taxon>Lepidoptera</taxon>
        <taxon>Glossata</taxon>
        <taxon>Ditrysia</taxon>
        <taxon>Papilionoidea</taxon>
        <taxon>Pieridae</taxon>
        <taxon>Pierinae</taxon>
        <taxon>Pieris</taxon>
    </lineage>
</organism>
<protein>
    <submittedName>
        <fullName evidence="2">Uncharacterized protein</fullName>
    </submittedName>
</protein>
<gene>
    <name evidence="2" type="ORF">PIBRA_LOCUS6578</name>
</gene>
<keyword evidence="3" id="KW-1185">Reference proteome</keyword>
<evidence type="ECO:0000256" key="1">
    <source>
        <dbReference type="SAM" id="MobiDB-lite"/>
    </source>
</evidence>
<feature type="region of interest" description="Disordered" evidence="1">
    <location>
        <begin position="562"/>
        <end position="582"/>
    </location>
</feature>
<proteinExistence type="predicted"/>
<feature type="compositionally biased region" description="Polar residues" evidence="1">
    <location>
        <begin position="562"/>
        <end position="574"/>
    </location>
</feature>